<accession>A0AAP0RX95</accession>
<dbReference type="EC" id="2.8.2.-" evidence="3"/>
<reference evidence="5 6" key="1">
    <citation type="journal article" date="2024" name="Plant J.">
        <title>Genome sequences and population genomics reveal climatic adaptation and genomic divergence between two closely related sweetgum species.</title>
        <authorList>
            <person name="Xu W.Q."/>
            <person name="Ren C.Q."/>
            <person name="Zhang X.Y."/>
            <person name="Comes H.P."/>
            <person name="Liu X.H."/>
            <person name="Li Y.G."/>
            <person name="Kettle C.J."/>
            <person name="Jalonen R."/>
            <person name="Gaisberger H."/>
            <person name="Ma Y.Z."/>
            <person name="Qiu Y.X."/>
        </authorList>
    </citation>
    <scope>NUCLEOTIDE SEQUENCE [LARGE SCALE GENOMIC DNA]</scope>
    <source>
        <strain evidence="5">Hangzhou</strain>
    </source>
</reference>
<evidence type="ECO:0000256" key="1">
    <source>
        <dbReference type="ARBA" id="ARBA00005771"/>
    </source>
</evidence>
<dbReference type="AlphaFoldDB" id="A0AAP0RX95"/>
<comment type="similarity">
    <text evidence="1 3">Belongs to the sulfotransferase 1 family.</text>
</comment>
<gene>
    <name evidence="5" type="ORF">L1049_011856</name>
</gene>
<comment type="caution">
    <text evidence="5">The sequence shown here is derived from an EMBL/GenBank/DDBJ whole genome shotgun (WGS) entry which is preliminary data.</text>
</comment>
<dbReference type="Pfam" id="PF00685">
    <property type="entry name" value="Sulfotransfer_1"/>
    <property type="match status" value="1"/>
</dbReference>
<dbReference type="PANTHER" id="PTHR11783">
    <property type="entry name" value="SULFOTRANSFERASE SULT"/>
    <property type="match status" value="1"/>
</dbReference>
<dbReference type="Proteomes" id="UP001415857">
    <property type="component" value="Unassembled WGS sequence"/>
</dbReference>
<organism evidence="5 6">
    <name type="scientific">Liquidambar formosana</name>
    <name type="common">Formosan gum</name>
    <dbReference type="NCBI Taxonomy" id="63359"/>
    <lineage>
        <taxon>Eukaryota</taxon>
        <taxon>Viridiplantae</taxon>
        <taxon>Streptophyta</taxon>
        <taxon>Embryophyta</taxon>
        <taxon>Tracheophyta</taxon>
        <taxon>Spermatophyta</taxon>
        <taxon>Magnoliopsida</taxon>
        <taxon>eudicotyledons</taxon>
        <taxon>Gunneridae</taxon>
        <taxon>Pentapetalae</taxon>
        <taxon>Saxifragales</taxon>
        <taxon>Altingiaceae</taxon>
        <taxon>Liquidambar</taxon>
    </lineage>
</organism>
<feature type="domain" description="Sulfotransferase" evidence="4">
    <location>
        <begin position="71"/>
        <end position="289"/>
    </location>
</feature>
<dbReference type="InterPro" id="IPR000863">
    <property type="entry name" value="Sulfotransferase_dom"/>
</dbReference>
<evidence type="ECO:0000313" key="6">
    <source>
        <dbReference type="Proteomes" id="UP001415857"/>
    </source>
</evidence>
<name>A0AAP0RX95_LIQFO</name>
<evidence type="ECO:0000259" key="4">
    <source>
        <dbReference type="Pfam" id="PF00685"/>
    </source>
</evidence>
<protein>
    <recommendedName>
        <fullName evidence="3">Sulfotransferase</fullName>
        <ecNumber evidence="3">2.8.2.-</ecNumber>
    </recommendedName>
</protein>
<keyword evidence="2 3" id="KW-0808">Transferase</keyword>
<dbReference type="GO" id="GO:0008146">
    <property type="term" value="F:sulfotransferase activity"/>
    <property type="evidence" value="ECO:0007669"/>
    <property type="project" value="InterPro"/>
</dbReference>
<sequence length="292" mass="33695">MTITQPTKNHSMREVEEGEEKLSHECKQLLLSLPKEKGWRTPHLYLYQNFWCQPNEIQTIMTIQQHFQATDTDIILAIIPKSGTTCLKALAFAIVNRKSFLVAKKHPLLASNPHDLEPFLKYKLYANNQLPDLSGLPSRRIFATHIPFASLPESMKMSNSRIVYLCRNPFDTFISSWHFLIKVRPESLGLFLIEEVFEMFCDGVVGFGPFGDHMLGYWKESLESPHKVLLLKYEDMKEDITLHLKRLANFEYLKVLEVNKTGKSIANFENKSLFRKGGVGDWVNHLIPVMVD</sequence>
<evidence type="ECO:0000313" key="5">
    <source>
        <dbReference type="EMBL" id="KAK9283606.1"/>
    </source>
</evidence>
<evidence type="ECO:0000256" key="3">
    <source>
        <dbReference type="RuleBase" id="RU361155"/>
    </source>
</evidence>
<dbReference type="SUPFAM" id="SSF52540">
    <property type="entry name" value="P-loop containing nucleoside triphosphate hydrolases"/>
    <property type="match status" value="1"/>
</dbReference>
<dbReference type="InterPro" id="IPR027417">
    <property type="entry name" value="P-loop_NTPase"/>
</dbReference>
<dbReference type="EMBL" id="JBBPBK010000006">
    <property type="protein sequence ID" value="KAK9283606.1"/>
    <property type="molecule type" value="Genomic_DNA"/>
</dbReference>
<keyword evidence="6" id="KW-1185">Reference proteome</keyword>
<evidence type="ECO:0000256" key="2">
    <source>
        <dbReference type="ARBA" id="ARBA00022679"/>
    </source>
</evidence>
<dbReference type="Gene3D" id="3.40.50.300">
    <property type="entry name" value="P-loop containing nucleotide triphosphate hydrolases"/>
    <property type="match status" value="1"/>
</dbReference>
<proteinExistence type="inferred from homology"/>